<keyword evidence="5" id="KW-1185">Reference proteome</keyword>
<gene>
    <name evidence="4" type="ORF">CYCCA115_LOCUS3825</name>
</gene>
<dbReference type="GO" id="GO:0016757">
    <property type="term" value="F:glycosyltransferase activity"/>
    <property type="evidence" value="ECO:0007669"/>
    <property type="project" value="InterPro"/>
</dbReference>
<proteinExistence type="predicted"/>
<dbReference type="AlphaFoldDB" id="A0AAD2FF63"/>
<dbReference type="Pfam" id="PF04577">
    <property type="entry name" value="Glyco_transf_61"/>
    <property type="match status" value="1"/>
</dbReference>
<keyword evidence="2" id="KW-0732">Signal</keyword>
<dbReference type="EMBL" id="CAKOGP040000335">
    <property type="protein sequence ID" value="CAJ1934485.1"/>
    <property type="molecule type" value="Genomic_DNA"/>
</dbReference>
<organism evidence="4 5">
    <name type="scientific">Cylindrotheca closterium</name>
    <dbReference type="NCBI Taxonomy" id="2856"/>
    <lineage>
        <taxon>Eukaryota</taxon>
        <taxon>Sar</taxon>
        <taxon>Stramenopiles</taxon>
        <taxon>Ochrophyta</taxon>
        <taxon>Bacillariophyta</taxon>
        <taxon>Bacillariophyceae</taxon>
        <taxon>Bacillariophycidae</taxon>
        <taxon>Bacillariales</taxon>
        <taxon>Bacillariaceae</taxon>
        <taxon>Cylindrotheca</taxon>
    </lineage>
</organism>
<keyword evidence="1" id="KW-0472">Membrane</keyword>
<evidence type="ECO:0000313" key="5">
    <source>
        <dbReference type="Proteomes" id="UP001295423"/>
    </source>
</evidence>
<keyword evidence="1" id="KW-0812">Transmembrane</keyword>
<evidence type="ECO:0000313" key="4">
    <source>
        <dbReference type="EMBL" id="CAJ1934485.1"/>
    </source>
</evidence>
<accession>A0AAD2FF63</accession>
<feature type="chain" id="PRO_5042017925" description="Glycosyltransferase 61 catalytic domain-containing protein" evidence="2">
    <location>
        <begin position="28"/>
        <end position="505"/>
    </location>
</feature>
<reference evidence="4" key="1">
    <citation type="submission" date="2023-08" db="EMBL/GenBank/DDBJ databases">
        <authorList>
            <person name="Audoor S."/>
            <person name="Bilcke G."/>
        </authorList>
    </citation>
    <scope>NUCLEOTIDE SEQUENCE</scope>
</reference>
<evidence type="ECO:0000259" key="3">
    <source>
        <dbReference type="Pfam" id="PF04577"/>
    </source>
</evidence>
<keyword evidence="1" id="KW-1133">Transmembrane helix</keyword>
<name>A0AAD2FF63_9STRA</name>
<evidence type="ECO:0000256" key="2">
    <source>
        <dbReference type="SAM" id="SignalP"/>
    </source>
</evidence>
<comment type="caution">
    <text evidence="4">The sequence shown here is derived from an EMBL/GenBank/DDBJ whole genome shotgun (WGS) entry which is preliminary data.</text>
</comment>
<feature type="domain" description="Glycosyltransferase 61 catalytic" evidence="3">
    <location>
        <begin position="344"/>
        <end position="445"/>
    </location>
</feature>
<evidence type="ECO:0000256" key="1">
    <source>
        <dbReference type="SAM" id="Phobius"/>
    </source>
</evidence>
<feature type="transmembrane region" description="Helical" evidence="1">
    <location>
        <begin position="425"/>
        <end position="449"/>
    </location>
</feature>
<protein>
    <recommendedName>
        <fullName evidence="3">Glycosyltransferase 61 catalytic domain-containing protein</fullName>
    </recommendedName>
</protein>
<dbReference type="InterPro" id="IPR049625">
    <property type="entry name" value="Glyco_transf_61_cat"/>
</dbReference>
<dbReference type="Proteomes" id="UP001295423">
    <property type="component" value="Unassembled WGS sequence"/>
</dbReference>
<sequence>MTKQRTMLLVLFFLVFFLSFMEHLSLGDKLILSQLYTMDEEAPGMLTKPKSYDTSVLGLGQRRSYSTHYCLGPRRIEAEQILDVDMFRSCHFTDVCFAPNGHPLGTRTNSKRHGFSLLYITRDEPDGPEKELHNNPELLKTIIRPQSEGKGPKRGNVQPVHYLIPQIVNQSTATLYQKHWSPITVAIPFKFHQCTNFGHALGDNVFPVFRILKNFGLYHPALRFLPIRLDCANRDTCDGDKCKMVSQLMDPFLRRGEIEPPYHVNGLFNVYYKTAMKLSAEEHQQMKQNKSIPLLCFENVLSGMYYYPDHGEDRTSHGNRENEAGSNILHTGSGDKFLEFRNQYMIRLGVDPGRHLTNGACQAAGQTPSIIILARRPESHGGNGWYEENLVEELEKTLPNEKVTIVDYSIHDIKAQIGMASTAKILVSMGGGASYLAFFLAPGTSALLLKRRCKVHDSFLFDNIPYIRKEYFDASNCTSDLEVFDYVEMAKSVRRSIQHYNRRFC</sequence>
<feature type="signal peptide" evidence="2">
    <location>
        <begin position="1"/>
        <end position="27"/>
    </location>
</feature>